<protein>
    <submittedName>
        <fullName evidence="1">Uncharacterized protein</fullName>
    </submittedName>
</protein>
<reference evidence="1 2" key="1">
    <citation type="submission" date="2024-04" db="EMBL/GenBank/DDBJ databases">
        <title>Tritrichomonas musculus Genome.</title>
        <authorList>
            <person name="Alves-Ferreira E."/>
            <person name="Grigg M."/>
            <person name="Lorenzi H."/>
            <person name="Galac M."/>
        </authorList>
    </citation>
    <scope>NUCLEOTIDE SEQUENCE [LARGE SCALE GENOMIC DNA]</scope>
    <source>
        <strain evidence="1 2">EAF2021</strain>
    </source>
</reference>
<evidence type="ECO:0000313" key="2">
    <source>
        <dbReference type="Proteomes" id="UP001470230"/>
    </source>
</evidence>
<comment type="caution">
    <text evidence="1">The sequence shown here is derived from an EMBL/GenBank/DDBJ whole genome shotgun (WGS) entry which is preliminary data.</text>
</comment>
<keyword evidence="2" id="KW-1185">Reference proteome</keyword>
<name>A0ABR2I609_9EUKA</name>
<dbReference type="EMBL" id="JAPFFF010000019">
    <property type="protein sequence ID" value="KAK8857954.1"/>
    <property type="molecule type" value="Genomic_DNA"/>
</dbReference>
<sequence length="113" mass="13414">MMKNDEIHNEIIDRGGHGILNSLYKLERREGKIETKILLNNKELINGETKHIDCFMFEMGGHNKETYDGYDLVGVECRLFYYEANSVMFHEIIPKYLEFFLISIYYIHLYLLG</sequence>
<proteinExistence type="predicted"/>
<evidence type="ECO:0000313" key="1">
    <source>
        <dbReference type="EMBL" id="KAK8857954.1"/>
    </source>
</evidence>
<gene>
    <name evidence="1" type="ORF">M9Y10_013053</name>
</gene>
<organism evidence="1 2">
    <name type="scientific">Tritrichomonas musculus</name>
    <dbReference type="NCBI Taxonomy" id="1915356"/>
    <lineage>
        <taxon>Eukaryota</taxon>
        <taxon>Metamonada</taxon>
        <taxon>Parabasalia</taxon>
        <taxon>Tritrichomonadida</taxon>
        <taxon>Tritrichomonadidae</taxon>
        <taxon>Tritrichomonas</taxon>
    </lineage>
</organism>
<dbReference type="Proteomes" id="UP001470230">
    <property type="component" value="Unassembled WGS sequence"/>
</dbReference>
<accession>A0ABR2I609</accession>